<organism evidence="2 3">
    <name type="scientific">Candidatus Woesebacteria bacterium GW2011_GWB1_39_10b</name>
    <dbReference type="NCBI Taxonomy" id="1618573"/>
    <lineage>
        <taxon>Bacteria</taxon>
        <taxon>Candidatus Woeseibacteriota</taxon>
    </lineage>
</organism>
<comment type="caution">
    <text evidence="2">The sequence shown here is derived from an EMBL/GenBank/DDBJ whole genome shotgun (WGS) entry which is preliminary data.</text>
</comment>
<keyword evidence="1" id="KW-0812">Transmembrane</keyword>
<evidence type="ECO:0000256" key="1">
    <source>
        <dbReference type="SAM" id="Phobius"/>
    </source>
</evidence>
<accession>A0A0G0M0R9</accession>
<name>A0A0G0M0R9_9BACT</name>
<evidence type="ECO:0008006" key="4">
    <source>
        <dbReference type="Google" id="ProtNLM"/>
    </source>
</evidence>
<dbReference type="EMBL" id="LBVW01000006">
    <property type="protein sequence ID" value="KKQ93910.1"/>
    <property type="molecule type" value="Genomic_DNA"/>
</dbReference>
<sequence>MKRGTITPALLVIASAFIIIIYGLLFILSLQFDFSQRQIANERALNIAEAGINYYRWHLSVDPDDYTDGTNNPDLMPYEHDYSDPQGDVIGKYSLEIEAPTESYQVVTIRSTGWLNQYPRVKRTITVKYGRVTLTKYAFLHNSNMWFGNDITVTGPVFSNGGIRLDGHNTSTVESAKETYICGIESGCTGAGGEEKPGIWGNGEIDELWSFPVAPIDFESIKVDFGDMQASAITSGLNLGQSGAQGYHLKFSDDGNVSVYRVTGTSPILAYSLENGCESLYEIITSEVATGTYSLASVPIIFAEDNVWVEGIVNGKTTVAAARFPLGTFNANIWLKDDLTYLARDGNHKLGLVAENDIIITRGVPEYFDLDGALLAQNGRIIRHHYGWFGCRSPGSDRLKNEFNFYGSLISNQRAYWNFSSGARSPATGFVKSTLDYDSTNFGSPPPYFPTFGGYRFLSWKEERSD</sequence>
<proteinExistence type="predicted"/>
<evidence type="ECO:0000313" key="3">
    <source>
        <dbReference type="Proteomes" id="UP000034932"/>
    </source>
</evidence>
<dbReference type="PATRIC" id="fig|1618573.3.peg.491"/>
<keyword evidence="1" id="KW-0472">Membrane</keyword>
<evidence type="ECO:0000313" key="2">
    <source>
        <dbReference type="EMBL" id="KKQ93910.1"/>
    </source>
</evidence>
<feature type="transmembrane region" description="Helical" evidence="1">
    <location>
        <begin position="6"/>
        <end position="28"/>
    </location>
</feature>
<dbReference type="STRING" id="1618573.UT19_C0006G0038"/>
<reference evidence="2 3" key="1">
    <citation type="journal article" date="2015" name="Nature">
        <title>rRNA introns, odd ribosomes, and small enigmatic genomes across a large radiation of phyla.</title>
        <authorList>
            <person name="Brown C.T."/>
            <person name="Hug L.A."/>
            <person name="Thomas B.C."/>
            <person name="Sharon I."/>
            <person name="Castelle C.J."/>
            <person name="Singh A."/>
            <person name="Wilkins M.J."/>
            <person name="Williams K.H."/>
            <person name="Banfield J.F."/>
        </authorList>
    </citation>
    <scope>NUCLEOTIDE SEQUENCE [LARGE SCALE GENOMIC DNA]</scope>
</reference>
<dbReference type="Proteomes" id="UP000034932">
    <property type="component" value="Unassembled WGS sequence"/>
</dbReference>
<dbReference type="AlphaFoldDB" id="A0A0G0M0R9"/>
<protein>
    <recommendedName>
        <fullName evidence="4">DUF4900 domain-containing protein</fullName>
    </recommendedName>
</protein>
<gene>
    <name evidence="2" type="ORF">UT19_C0006G0038</name>
</gene>
<keyword evidence="1" id="KW-1133">Transmembrane helix</keyword>